<evidence type="ECO:0000313" key="9">
    <source>
        <dbReference type="EMBL" id="RRD03852.1"/>
    </source>
</evidence>
<comment type="caution">
    <text evidence="9">The sequence shown here is derived from an EMBL/GenBank/DDBJ whole genome shotgun (WGS) entry which is preliminary data.</text>
</comment>
<dbReference type="GO" id="GO:0022857">
    <property type="term" value="F:transmembrane transporter activity"/>
    <property type="evidence" value="ECO:0007669"/>
    <property type="project" value="InterPro"/>
</dbReference>
<dbReference type="InterPro" id="IPR036259">
    <property type="entry name" value="MFS_trans_sf"/>
</dbReference>
<feature type="transmembrane region" description="Helical" evidence="7">
    <location>
        <begin position="130"/>
        <end position="147"/>
    </location>
</feature>
<evidence type="ECO:0000259" key="8">
    <source>
        <dbReference type="PROSITE" id="PS50850"/>
    </source>
</evidence>
<dbReference type="InterPro" id="IPR010290">
    <property type="entry name" value="TM_effector"/>
</dbReference>
<feature type="transmembrane region" description="Helical" evidence="7">
    <location>
        <begin position="41"/>
        <end position="58"/>
    </location>
</feature>
<organism evidence="9 10">
    <name type="scientific">Arachnia propionica</name>
    <dbReference type="NCBI Taxonomy" id="1750"/>
    <lineage>
        <taxon>Bacteria</taxon>
        <taxon>Bacillati</taxon>
        <taxon>Actinomycetota</taxon>
        <taxon>Actinomycetes</taxon>
        <taxon>Propionibacteriales</taxon>
        <taxon>Propionibacteriaceae</taxon>
        <taxon>Arachnia</taxon>
    </lineage>
</organism>
<evidence type="ECO:0000256" key="4">
    <source>
        <dbReference type="ARBA" id="ARBA00022692"/>
    </source>
</evidence>
<keyword evidence="6 7" id="KW-0472">Membrane</keyword>
<dbReference type="EMBL" id="RQZG01000016">
    <property type="protein sequence ID" value="RRD03852.1"/>
    <property type="molecule type" value="Genomic_DNA"/>
</dbReference>
<keyword evidence="4 7" id="KW-0812">Transmembrane</keyword>
<keyword evidence="5 7" id="KW-1133">Transmembrane helix</keyword>
<proteinExistence type="predicted"/>
<evidence type="ECO:0000313" key="10">
    <source>
        <dbReference type="Proteomes" id="UP000280819"/>
    </source>
</evidence>
<evidence type="ECO:0000256" key="3">
    <source>
        <dbReference type="ARBA" id="ARBA00022475"/>
    </source>
</evidence>
<keyword evidence="2" id="KW-0813">Transport</keyword>
<dbReference type="Proteomes" id="UP000280819">
    <property type="component" value="Unassembled WGS sequence"/>
</dbReference>
<reference evidence="9 10" key="1">
    <citation type="submission" date="2018-11" db="EMBL/GenBank/DDBJ databases">
        <title>Genomes From Bacteria Associated with the Canine Oral Cavity: a Test Case for Automated Genome-Based Taxonomic Assignment.</title>
        <authorList>
            <person name="Coil D.A."/>
            <person name="Jospin G."/>
            <person name="Darling A.E."/>
            <person name="Wallis C."/>
            <person name="Davis I.J."/>
            <person name="Harris S."/>
            <person name="Eisen J.A."/>
            <person name="Holcombe L.J."/>
            <person name="O'Flynn C."/>
        </authorList>
    </citation>
    <scope>NUCLEOTIDE SEQUENCE [LARGE SCALE GENOMIC DNA]</scope>
    <source>
        <strain evidence="9 10">OH887_COT-365</strain>
    </source>
</reference>
<dbReference type="Gene3D" id="1.20.1250.20">
    <property type="entry name" value="MFS general substrate transporter like domains"/>
    <property type="match status" value="1"/>
</dbReference>
<evidence type="ECO:0000256" key="2">
    <source>
        <dbReference type="ARBA" id="ARBA00022448"/>
    </source>
</evidence>
<gene>
    <name evidence="9" type="ORF">EII34_12700</name>
</gene>
<sequence>MDALRRPPGFAGVVLAAQGSGMILGSLLAPEVIRRLGALRSLLMGLLTAGVMVVGITLGTKVVVVTLFFVAAAGASLGVMLTSLGVLVQERVDQAVMGRAQAAMQTAQAAPALGSMILGAVLVAHVDFRLLSLIVAAGLIAVAAWGIRRPTA</sequence>
<dbReference type="AlphaFoldDB" id="A0A3P1T2X6"/>
<evidence type="ECO:0000256" key="5">
    <source>
        <dbReference type="ARBA" id="ARBA00022989"/>
    </source>
</evidence>
<dbReference type="PROSITE" id="PS50850">
    <property type="entry name" value="MFS"/>
    <property type="match status" value="1"/>
</dbReference>
<dbReference type="GO" id="GO:0005886">
    <property type="term" value="C:plasma membrane"/>
    <property type="evidence" value="ECO:0007669"/>
    <property type="project" value="UniProtKB-SubCell"/>
</dbReference>
<evidence type="ECO:0000256" key="1">
    <source>
        <dbReference type="ARBA" id="ARBA00004651"/>
    </source>
</evidence>
<dbReference type="SUPFAM" id="SSF103473">
    <property type="entry name" value="MFS general substrate transporter"/>
    <property type="match status" value="1"/>
</dbReference>
<keyword evidence="3" id="KW-1003">Cell membrane</keyword>
<feature type="transmembrane region" description="Helical" evidence="7">
    <location>
        <begin position="12"/>
        <end position="29"/>
    </location>
</feature>
<feature type="domain" description="Major facilitator superfamily (MFS) profile" evidence="8">
    <location>
        <begin position="1"/>
        <end position="152"/>
    </location>
</feature>
<dbReference type="InterPro" id="IPR020846">
    <property type="entry name" value="MFS_dom"/>
</dbReference>
<name>A0A3P1T2X6_9ACTN</name>
<dbReference type="Pfam" id="PF05977">
    <property type="entry name" value="MFS_3"/>
    <property type="match status" value="1"/>
</dbReference>
<evidence type="ECO:0000256" key="6">
    <source>
        <dbReference type="ARBA" id="ARBA00023136"/>
    </source>
</evidence>
<protein>
    <recommendedName>
        <fullName evidence="8">Major facilitator superfamily (MFS) profile domain-containing protein</fullName>
    </recommendedName>
</protein>
<feature type="transmembrane region" description="Helical" evidence="7">
    <location>
        <begin position="107"/>
        <end position="124"/>
    </location>
</feature>
<accession>A0A3P1T2X6</accession>
<evidence type="ECO:0000256" key="7">
    <source>
        <dbReference type="SAM" id="Phobius"/>
    </source>
</evidence>
<feature type="transmembrane region" description="Helical" evidence="7">
    <location>
        <begin position="64"/>
        <end position="87"/>
    </location>
</feature>
<comment type="subcellular location">
    <subcellularLocation>
        <location evidence="1">Cell membrane</location>
        <topology evidence="1">Multi-pass membrane protein</topology>
    </subcellularLocation>
</comment>